<keyword evidence="1 3" id="KW-0732">Signal</keyword>
<protein>
    <submittedName>
        <fullName evidence="5">EsV-1-166</fullName>
    </submittedName>
</protein>
<reference evidence="5 6" key="1">
    <citation type="journal article" date="2010" name="Nature">
        <title>The Ectocarpus genome and the independent evolution of multicellularity in brown algae.</title>
        <authorList>
            <person name="Cock J.M."/>
            <person name="Sterck L."/>
            <person name="Rouze P."/>
            <person name="Scornet D."/>
            <person name="Allen A.E."/>
            <person name="Amoutzias G."/>
            <person name="Anthouard V."/>
            <person name="Artiguenave F."/>
            <person name="Aury J.M."/>
            <person name="Badger J.H."/>
            <person name="Beszteri B."/>
            <person name="Billiau K."/>
            <person name="Bonnet E."/>
            <person name="Bothwell J.H."/>
            <person name="Bowler C."/>
            <person name="Boyen C."/>
            <person name="Brownlee C."/>
            <person name="Carrano C.J."/>
            <person name="Charrier B."/>
            <person name="Cho G.Y."/>
            <person name="Coelho S.M."/>
            <person name="Collen J."/>
            <person name="Corre E."/>
            <person name="Da Silva C."/>
            <person name="Delage L."/>
            <person name="Delaroque N."/>
            <person name="Dittami S.M."/>
            <person name="Doulbeau S."/>
            <person name="Elias M."/>
            <person name="Farnham G."/>
            <person name="Gachon C.M."/>
            <person name="Gschloessl B."/>
            <person name="Heesch S."/>
            <person name="Jabbari K."/>
            <person name="Jubin C."/>
            <person name="Kawai H."/>
            <person name="Kimura K."/>
            <person name="Kloareg B."/>
            <person name="Kupper F.C."/>
            <person name="Lang D."/>
            <person name="Le Bail A."/>
            <person name="Leblanc C."/>
            <person name="Lerouge P."/>
            <person name="Lohr M."/>
            <person name="Lopez P.J."/>
            <person name="Martens C."/>
            <person name="Maumus F."/>
            <person name="Michel G."/>
            <person name="Miranda-Saavedra D."/>
            <person name="Morales J."/>
            <person name="Moreau H."/>
            <person name="Motomura T."/>
            <person name="Nagasato C."/>
            <person name="Napoli C.A."/>
            <person name="Nelson D.R."/>
            <person name="Nyvall-Collen P."/>
            <person name="Peters A.F."/>
            <person name="Pommier C."/>
            <person name="Potin P."/>
            <person name="Poulain J."/>
            <person name="Quesneville H."/>
            <person name="Read B."/>
            <person name="Rensing S.A."/>
            <person name="Ritter A."/>
            <person name="Rousvoal S."/>
            <person name="Samanta M."/>
            <person name="Samson G."/>
            <person name="Schroeder D.C."/>
            <person name="Segurens B."/>
            <person name="Strittmatter M."/>
            <person name="Tonon T."/>
            <person name="Tregear J.W."/>
            <person name="Valentin K."/>
            <person name="von Dassow P."/>
            <person name="Yamagishi T."/>
            <person name="Van de Peer Y."/>
            <person name="Wincker P."/>
        </authorList>
    </citation>
    <scope>NUCLEOTIDE SEQUENCE [LARGE SCALE GENOMIC DNA]</scope>
    <source>
        <strain evidence="6">Ec32 / CCAP1310/4</strain>
    </source>
</reference>
<dbReference type="EMBL" id="FN649728">
    <property type="protein sequence ID" value="CBN77564.1"/>
    <property type="molecule type" value="Genomic_DNA"/>
</dbReference>
<evidence type="ECO:0000256" key="3">
    <source>
        <dbReference type="SAM" id="SignalP"/>
    </source>
</evidence>
<feature type="compositionally biased region" description="Pro residues" evidence="2">
    <location>
        <begin position="314"/>
        <end position="328"/>
    </location>
</feature>
<gene>
    <name evidence="5" type="ORF">Esi_0004_0156</name>
</gene>
<dbReference type="SUPFAM" id="SSF57180">
    <property type="entry name" value="Cellulose-binding domain"/>
    <property type="match status" value="2"/>
</dbReference>
<dbReference type="GO" id="GO:0005975">
    <property type="term" value="P:carbohydrate metabolic process"/>
    <property type="evidence" value="ECO:0007669"/>
    <property type="project" value="InterPro"/>
</dbReference>
<evidence type="ECO:0000256" key="1">
    <source>
        <dbReference type="ARBA" id="ARBA00022729"/>
    </source>
</evidence>
<dbReference type="GO" id="GO:0005576">
    <property type="term" value="C:extracellular region"/>
    <property type="evidence" value="ECO:0007669"/>
    <property type="project" value="InterPro"/>
</dbReference>
<organism evidence="5 6">
    <name type="scientific">Ectocarpus siliculosus</name>
    <name type="common">Brown alga</name>
    <name type="synonym">Conferva siliculosa</name>
    <dbReference type="NCBI Taxonomy" id="2880"/>
    <lineage>
        <taxon>Eukaryota</taxon>
        <taxon>Sar</taxon>
        <taxon>Stramenopiles</taxon>
        <taxon>Ochrophyta</taxon>
        <taxon>PX clade</taxon>
        <taxon>Phaeophyceae</taxon>
        <taxon>Ectocarpales</taxon>
        <taxon>Ectocarpaceae</taxon>
        <taxon>Ectocarpus</taxon>
    </lineage>
</organism>
<dbReference type="AlphaFoldDB" id="D8LMF4"/>
<dbReference type="SMART" id="SM00236">
    <property type="entry name" value="fCBD"/>
    <property type="match status" value="2"/>
</dbReference>
<feature type="domain" description="CBM1" evidence="4">
    <location>
        <begin position="457"/>
        <end position="493"/>
    </location>
</feature>
<dbReference type="GO" id="GO:0030248">
    <property type="term" value="F:cellulose binding"/>
    <property type="evidence" value="ECO:0007669"/>
    <property type="project" value="InterPro"/>
</dbReference>
<keyword evidence="6" id="KW-1185">Reference proteome</keyword>
<dbReference type="InterPro" id="IPR035971">
    <property type="entry name" value="CBD_sf"/>
</dbReference>
<accession>D8LMF4</accession>
<evidence type="ECO:0000313" key="6">
    <source>
        <dbReference type="Proteomes" id="UP000002630"/>
    </source>
</evidence>
<feature type="compositionally biased region" description="Low complexity" evidence="2">
    <location>
        <begin position="420"/>
        <end position="429"/>
    </location>
</feature>
<feature type="domain" description="CBM1" evidence="4">
    <location>
        <begin position="498"/>
        <end position="534"/>
    </location>
</feature>
<dbReference type="Pfam" id="PF03067">
    <property type="entry name" value="LPMO_10"/>
    <property type="match status" value="1"/>
</dbReference>
<dbReference type="eggNOG" id="ENOG502SBQR">
    <property type="taxonomic scope" value="Eukaryota"/>
</dbReference>
<proteinExistence type="predicted"/>
<dbReference type="InterPro" id="IPR004302">
    <property type="entry name" value="Cellulose/chitin-bd_N"/>
</dbReference>
<feature type="region of interest" description="Disordered" evidence="2">
    <location>
        <begin position="302"/>
        <end position="455"/>
    </location>
</feature>
<feature type="compositionally biased region" description="Acidic residues" evidence="2">
    <location>
        <begin position="394"/>
        <end position="415"/>
    </location>
</feature>
<dbReference type="PROSITE" id="PS51164">
    <property type="entry name" value="CBM1_2"/>
    <property type="match status" value="2"/>
</dbReference>
<dbReference type="InterPro" id="IPR000254">
    <property type="entry name" value="CBD"/>
</dbReference>
<dbReference type="EMBL" id="FN648596">
    <property type="protein sequence ID" value="CBN77564.1"/>
    <property type="molecule type" value="Genomic_DNA"/>
</dbReference>
<dbReference type="Pfam" id="PF00734">
    <property type="entry name" value="CBM_1"/>
    <property type="match status" value="2"/>
</dbReference>
<dbReference type="OrthoDB" id="47267at2759"/>
<evidence type="ECO:0000313" key="5">
    <source>
        <dbReference type="EMBL" id="CBN77564.1"/>
    </source>
</evidence>
<dbReference type="InParanoid" id="D8LMF4"/>
<sequence>MSSSSSASRAAAVAAALLSVGGFLAQLPVSDGHVYMMTPISRQLGGTTPFNPEGEVPVNFCPHCYQSRGPAAIRERSGDKPWPHYQGARAANGNYLESDEVAQRHGICGDPEQTAAEGDNKYGRENYNYPVLGTYAEGGVLEVKILVSTYHWGHVEAFLCDTADLPEGEDSIVTQSCFNDYPLDRAIDDEFNGPIDPEYKGRFILDPPCRASETDQDLVEGAYPGDVATARYQLPEGVVCDRCVVQMVYYTGNSCKHEGYAEFNPESWPSSCAPSKADWINEVVGQCGDGDAYPEEFWNCADISITSDGGPGTAPAPRPAPSPTPSPTPEEEEGTEAPMEAPVAPPTYAPTPEQEEFDDESTPAPSMKYEEEDDEPTPSPTMKYDEPTTPAPVEGDDDDDDDDDSSSMDGEDYDEPTPAPTAELEPATPMDSPTEPIVATFAPSVPPPISDHSDCEDPVGAFNQCGGEGYDGSTCCRAGYECEEMAECYSECRPKDDRCSEGWGQCGGLHWEGPECCWPGAECVERNEWYHQCVPEGAVN</sequence>
<name>D8LMF4_ECTSI</name>
<evidence type="ECO:0000259" key="4">
    <source>
        <dbReference type="PROSITE" id="PS51164"/>
    </source>
</evidence>
<dbReference type="Proteomes" id="UP000002630">
    <property type="component" value="Linkage Group LG03"/>
</dbReference>
<dbReference type="PROSITE" id="PS00562">
    <property type="entry name" value="CBM1_1"/>
    <property type="match status" value="1"/>
</dbReference>
<feature type="chain" id="PRO_5003117346" evidence="3">
    <location>
        <begin position="26"/>
        <end position="540"/>
    </location>
</feature>
<feature type="signal peptide" evidence="3">
    <location>
        <begin position="1"/>
        <end position="25"/>
    </location>
</feature>
<evidence type="ECO:0000256" key="2">
    <source>
        <dbReference type="SAM" id="MobiDB-lite"/>
    </source>
</evidence>